<dbReference type="InterPro" id="IPR001190">
    <property type="entry name" value="SRCR"/>
</dbReference>
<dbReference type="PROSITE" id="PS01187">
    <property type="entry name" value="EGF_CA"/>
    <property type="match status" value="1"/>
</dbReference>
<evidence type="ECO:0000256" key="3">
    <source>
        <dbReference type="ARBA" id="ARBA00023157"/>
    </source>
</evidence>
<dbReference type="FunFam" id="3.10.250.10:FF:000006">
    <property type="entry name" value="neurotrypsin isoform X2"/>
    <property type="match status" value="1"/>
</dbReference>
<dbReference type="PROSITE" id="PS50287">
    <property type="entry name" value="SRCR_2"/>
    <property type="match status" value="2"/>
</dbReference>
<dbReference type="Gene3D" id="3.10.250.10">
    <property type="entry name" value="SRCR-like domain"/>
    <property type="match status" value="2"/>
</dbReference>
<keyword evidence="4" id="KW-0325">Glycoprotein</keyword>
<evidence type="ECO:0000313" key="8">
    <source>
        <dbReference type="EMBL" id="KAG5278078.1"/>
    </source>
</evidence>
<accession>A0AAV6GSI2</accession>
<dbReference type="SMART" id="SM00202">
    <property type="entry name" value="SR"/>
    <property type="match status" value="2"/>
</dbReference>
<dbReference type="SMART" id="SM00241">
    <property type="entry name" value="ZP"/>
    <property type="match status" value="1"/>
</dbReference>
<evidence type="ECO:0000256" key="5">
    <source>
        <dbReference type="PROSITE-ProRule" id="PRU00196"/>
    </source>
</evidence>
<dbReference type="InterPro" id="IPR042235">
    <property type="entry name" value="ZP-C_dom"/>
</dbReference>
<dbReference type="Gene3D" id="2.10.25.10">
    <property type="entry name" value="Laminin"/>
    <property type="match status" value="2"/>
</dbReference>
<sequence>MSAVGYKWYQLQSHSLRKISSWKPVFSLTLVSAAARGQSSGQQFTKMNVQVLLWLVLTGAVQVDGSSQAAGSMVTRCEACHKHATCLSSTSDQENPEFSTAHIKCVCKEGFSGNGLECRDRVACSNGAPCCPHGYQWKPDLGCMDIDECSSAADTPCPAPTVCANTPGSFNCVTLSASETSTIGHHRFSADPELRSVQFGCGDVLCPPGQDCLSVDGGTPTCADPCQYYTALNQSWRSTDHRVDPVSPACDSHENWHGWYRLFLGGDSVRMPERCVESSNRIHIKACPEHYHVYKLVSSSLCSSAYCADPNTQVCGTCGMDEKCVSDNQINWRCEKIGLRLVGGNTRCSGRVEVLHNDTWGTVCDDGWDINDATVVCREMGCGLAVQALSGAQFGQGSGQIWMDDVSCAGNENSLTQCPHSGFGTHNCGHVEDSGVECADVENVRLVGGSGQCSGRVEVKYRGTWGTVCDDGWDMNNAQVVCKQLDCGEALAAPGVASFGQGTGQIWMDDVNCAGNEEALSMCPHSGFGSHNCGHQEDAGVICADNSVLDLDLTCGFYNLEVKFSRVHVEGSGLNASSVHLAFPQCTAQGEHNGSLYILTQRQDGDCGTVLRTNGTHNIYSNALFLYFLPDGSTHYYKPMNFPFSCVYPLQRETNLNVVLRPFLMKSVQSEPDPISRHVKARTLPNTSLKGVVEVGPPIQTSMSLYRYPDYSEPYPAGTVILPVGTSLYLGVSVESHSQDTVLVLEDCSIGEVLSPNEPYRLLRNRCAVDSKVHVVESGVSLRARLEMPLLLYQGIYGDFSVQCRVTLCDRRVESCLPTC</sequence>
<name>A0AAV6GSI2_9TELE</name>
<proteinExistence type="predicted"/>
<feature type="domain" description="SRCR" evidence="6">
    <location>
        <begin position="444"/>
        <end position="544"/>
    </location>
</feature>
<comment type="caution">
    <text evidence="8">The sequence shown here is derived from an EMBL/GenBank/DDBJ whole genome shotgun (WGS) entry which is preliminary data.</text>
</comment>
<dbReference type="Pfam" id="PF00100">
    <property type="entry name" value="Zona_pellucida"/>
    <property type="match status" value="1"/>
</dbReference>
<dbReference type="GO" id="GO:0016020">
    <property type="term" value="C:membrane"/>
    <property type="evidence" value="ECO:0007669"/>
    <property type="project" value="InterPro"/>
</dbReference>
<dbReference type="PROSITE" id="PS51034">
    <property type="entry name" value="ZP_2"/>
    <property type="match status" value="1"/>
</dbReference>
<dbReference type="InterPro" id="IPR055355">
    <property type="entry name" value="ZP-C"/>
</dbReference>
<keyword evidence="2" id="KW-0677">Repeat</keyword>
<dbReference type="PRINTS" id="PR00258">
    <property type="entry name" value="SPERACTRCPTR"/>
</dbReference>
<dbReference type="SUPFAM" id="SSF56487">
    <property type="entry name" value="SRCR-like"/>
    <property type="match status" value="2"/>
</dbReference>
<evidence type="ECO:0000259" key="6">
    <source>
        <dbReference type="PROSITE" id="PS50287"/>
    </source>
</evidence>
<dbReference type="Gene3D" id="2.60.40.3210">
    <property type="entry name" value="Zona pellucida, ZP-N domain"/>
    <property type="match status" value="1"/>
</dbReference>
<evidence type="ECO:0000259" key="7">
    <source>
        <dbReference type="PROSITE" id="PS51034"/>
    </source>
</evidence>
<dbReference type="Gene3D" id="2.60.40.4100">
    <property type="entry name" value="Zona pellucida, ZP-C domain"/>
    <property type="match status" value="1"/>
</dbReference>
<gene>
    <name evidence="8" type="ORF">AALO_G00094940</name>
</gene>
<evidence type="ECO:0008006" key="10">
    <source>
        <dbReference type="Google" id="ProtNLM"/>
    </source>
</evidence>
<feature type="disulfide bond" evidence="5">
    <location>
        <begin position="469"/>
        <end position="533"/>
    </location>
</feature>
<dbReference type="PANTHER" id="PTHR47653:SF1">
    <property type="entry name" value="DELETED IN MALIGNANT BRAIN TUMORS 1 PROTEIN"/>
    <property type="match status" value="1"/>
</dbReference>
<organism evidence="8 9">
    <name type="scientific">Alosa alosa</name>
    <name type="common">allis shad</name>
    <dbReference type="NCBI Taxonomy" id="278164"/>
    <lineage>
        <taxon>Eukaryota</taxon>
        <taxon>Metazoa</taxon>
        <taxon>Chordata</taxon>
        <taxon>Craniata</taxon>
        <taxon>Vertebrata</taxon>
        <taxon>Euteleostomi</taxon>
        <taxon>Actinopterygii</taxon>
        <taxon>Neopterygii</taxon>
        <taxon>Teleostei</taxon>
        <taxon>Clupei</taxon>
        <taxon>Clupeiformes</taxon>
        <taxon>Clupeoidei</taxon>
        <taxon>Clupeidae</taxon>
        <taxon>Alosa</taxon>
    </lineage>
</organism>
<keyword evidence="1" id="KW-0732">Signal</keyword>
<evidence type="ECO:0000256" key="4">
    <source>
        <dbReference type="ARBA" id="ARBA00023180"/>
    </source>
</evidence>
<feature type="domain" description="ZP" evidence="7">
    <location>
        <begin position="554"/>
        <end position="820"/>
    </location>
</feature>
<evidence type="ECO:0000256" key="1">
    <source>
        <dbReference type="ARBA" id="ARBA00022729"/>
    </source>
</evidence>
<feature type="disulfide bond" evidence="5">
    <location>
        <begin position="364"/>
        <end position="428"/>
    </location>
</feature>
<evidence type="ECO:0000256" key="2">
    <source>
        <dbReference type="ARBA" id="ARBA00022737"/>
    </source>
</evidence>
<dbReference type="GO" id="GO:0045217">
    <property type="term" value="P:cell-cell junction maintenance"/>
    <property type="evidence" value="ECO:0007669"/>
    <property type="project" value="TreeGrafter"/>
</dbReference>
<dbReference type="Pfam" id="PF00530">
    <property type="entry name" value="SRCR"/>
    <property type="match status" value="2"/>
</dbReference>
<feature type="disulfide bond" evidence="5">
    <location>
        <begin position="408"/>
        <end position="418"/>
    </location>
</feature>
<dbReference type="EMBL" id="JADWDJ010000007">
    <property type="protein sequence ID" value="KAG5278078.1"/>
    <property type="molecule type" value="Genomic_DNA"/>
</dbReference>
<protein>
    <recommendedName>
        <fullName evidence="10">Deleted in malignant brain tumors 1 protein-like</fullName>
    </recommendedName>
</protein>
<dbReference type="InterPro" id="IPR036772">
    <property type="entry name" value="SRCR-like_dom_sf"/>
</dbReference>
<dbReference type="PROSITE" id="PS00420">
    <property type="entry name" value="SRCR_1"/>
    <property type="match status" value="1"/>
</dbReference>
<dbReference type="InterPro" id="IPR049883">
    <property type="entry name" value="NOTCH1_EGF-like"/>
</dbReference>
<keyword evidence="9" id="KW-1185">Reference proteome</keyword>
<dbReference type="PANTHER" id="PTHR47653">
    <property type="entry name" value="PROTEIN BARK BEETLE"/>
    <property type="match status" value="1"/>
</dbReference>
<feature type="disulfide bond" evidence="5">
    <location>
        <begin position="482"/>
        <end position="543"/>
    </location>
</feature>
<dbReference type="Proteomes" id="UP000823561">
    <property type="component" value="Chromosome 7"/>
</dbReference>
<dbReference type="InterPro" id="IPR001507">
    <property type="entry name" value="ZP_dom"/>
</dbReference>
<dbReference type="GO" id="GO:0005509">
    <property type="term" value="F:calcium ion binding"/>
    <property type="evidence" value="ECO:0007669"/>
    <property type="project" value="InterPro"/>
</dbReference>
<evidence type="ECO:0000313" key="9">
    <source>
        <dbReference type="Proteomes" id="UP000823561"/>
    </source>
</evidence>
<dbReference type="FunFam" id="3.10.250.10:FF:000003">
    <property type="entry name" value="Deleted in malignant brain tumors 1"/>
    <property type="match status" value="1"/>
</dbReference>
<reference evidence="8" key="1">
    <citation type="submission" date="2020-10" db="EMBL/GenBank/DDBJ databases">
        <title>Chromosome-scale genome assembly of the Allis shad, Alosa alosa.</title>
        <authorList>
            <person name="Margot Z."/>
            <person name="Christophe K."/>
            <person name="Cabau C."/>
            <person name="Louis A."/>
            <person name="Berthelot C."/>
            <person name="Parey E."/>
            <person name="Roest Crollius H."/>
            <person name="Montfort J."/>
            <person name="Robinson-Rechavi M."/>
            <person name="Bucao C."/>
            <person name="Bouchez O."/>
            <person name="Gislard M."/>
            <person name="Lluch J."/>
            <person name="Milhes M."/>
            <person name="Lampietro C."/>
            <person name="Lopez Roques C."/>
            <person name="Donnadieu C."/>
            <person name="Braasch I."/>
            <person name="Desvignes T."/>
            <person name="Postlethwait J."/>
            <person name="Bobe J."/>
            <person name="Guiguen Y."/>
        </authorList>
    </citation>
    <scope>NUCLEOTIDE SEQUENCE</scope>
    <source>
        <strain evidence="8">M-15738</strain>
        <tissue evidence="8">Blood</tissue>
    </source>
</reference>
<feature type="disulfide bond" evidence="5">
    <location>
        <begin position="513"/>
        <end position="523"/>
    </location>
</feature>
<feature type="domain" description="SRCR" evidence="6">
    <location>
        <begin position="339"/>
        <end position="439"/>
    </location>
</feature>
<dbReference type="InterPro" id="IPR018097">
    <property type="entry name" value="EGF_Ca-bd_CS"/>
</dbReference>
<feature type="disulfide bond" evidence="5">
    <location>
        <begin position="377"/>
        <end position="438"/>
    </location>
</feature>
<dbReference type="InterPro" id="IPR053243">
    <property type="entry name" value="SJ_maturation_regulator"/>
</dbReference>
<dbReference type="GO" id="GO:0032502">
    <property type="term" value="P:developmental process"/>
    <property type="evidence" value="ECO:0007669"/>
    <property type="project" value="UniProtKB-ARBA"/>
</dbReference>
<dbReference type="Pfam" id="PF07645">
    <property type="entry name" value="EGF_CA"/>
    <property type="match status" value="1"/>
</dbReference>
<keyword evidence="3 5" id="KW-1015">Disulfide bond</keyword>
<dbReference type="AlphaFoldDB" id="A0AAV6GSI2"/>